<keyword evidence="2" id="KW-1185">Reference proteome</keyword>
<sequence>MKNLVRSHTKIKVSYVKWERMPEFVRYDSLLKLFNEAADNAMYSIAKIDRMAARLREIITENALYDEDCLSNMPTVGDAQNDLESFQDKSIIVGNPSKGPWRGRPPTKRKQSMTKQIIRRNTKSNKRVQCSRTNAKSTPDVEVHTHAMGFHEIVTQESGNVTPSQVSVGYLRTWSYDPNGSPYDLGHDYSKFSSKTSHFYRFTKLQGWNDAFEIHSRM</sequence>
<evidence type="ECO:0000313" key="1">
    <source>
        <dbReference type="EMBL" id="KAI8524960.1"/>
    </source>
</evidence>
<gene>
    <name evidence="1" type="ORF">RHMOL_Rhmol13G0190300</name>
</gene>
<protein>
    <submittedName>
        <fullName evidence="1">Uncharacterized protein</fullName>
    </submittedName>
</protein>
<organism evidence="1 2">
    <name type="scientific">Rhododendron molle</name>
    <name type="common">Chinese azalea</name>
    <name type="synonym">Azalea mollis</name>
    <dbReference type="NCBI Taxonomy" id="49168"/>
    <lineage>
        <taxon>Eukaryota</taxon>
        <taxon>Viridiplantae</taxon>
        <taxon>Streptophyta</taxon>
        <taxon>Embryophyta</taxon>
        <taxon>Tracheophyta</taxon>
        <taxon>Spermatophyta</taxon>
        <taxon>Magnoliopsida</taxon>
        <taxon>eudicotyledons</taxon>
        <taxon>Gunneridae</taxon>
        <taxon>Pentapetalae</taxon>
        <taxon>asterids</taxon>
        <taxon>Ericales</taxon>
        <taxon>Ericaceae</taxon>
        <taxon>Ericoideae</taxon>
        <taxon>Rhodoreae</taxon>
        <taxon>Rhododendron</taxon>
    </lineage>
</organism>
<dbReference type="Proteomes" id="UP001062846">
    <property type="component" value="Chromosome 13"/>
</dbReference>
<evidence type="ECO:0000313" key="2">
    <source>
        <dbReference type="Proteomes" id="UP001062846"/>
    </source>
</evidence>
<accession>A0ACC0L8L5</accession>
<dbReference type="EMBL" id="CM046400">
    <property type="protein sequence ID" value="KAI8524960.1"/>
    <property type="molecule type" value="Genomic_DNA"/>
</dbReference>
<reference evidence="1" key="1">
    <citation type="submission" date="2022-02" db="EMBL/GenBank/DDBJ databases">
        <title>Plant Genome Project.</title>
        <authorList>
            <person name="Zhang R.-G."/>
        </authorList>
    </citation>
    <scope>NUCLEOTIDE SEQUENCE</scope>
    <source>
        <strain evidence="1">AT1</strain>
    </source>
</reference>
<name>A0ACC0L8L5_RHOML</name>
<comment type="caution">
    <text evidence="1">The sequence shown here is derived from an EMBL/GenBank/DDBJ whole genome shotgun (WGS) entry which is preliminary data.</text>
</comment>
<proteinExistence type="predicted"/>